<dbReference type="InterPro" id="IPR046347">
    <property type="entry name" value="bZIP_sf"/>
</dbReference>
<evidence type="ECO:0000256" key="3">
    <source>
        <dbReference type="SAM" id="Coils"/>
    </source>
</evidence>
<protein>
    <recommendedName>
        <fullName evidence="5">BZIP domain-containing protein</fullName>
    </recommendedName>
</protein>
<dbReference type="GO" id="GO:0000976">
    <property type="term" value="F:transcription cis-regulatory region binding"/>
    <property type="evidence" value="ECO:0007669"/>
    <property type="project" value="InterPro"/>
</dbReference>
<organism evidence="6 7">
    <name type="scientific">Lophiostoma macrostomum CBS 122681</name>
    <dbReference type="NCBI Taxonomy" id="1314788"/>
    <lineage>
        <taxon>Eukaryota</taxon>
        <taxon>Fungi</taxon>
        <taxon>Dikarya</taxon>
        <taxon>Ascomycota</taxon>
        <taxon>Pezizomycotina</taxon>
        <taxon>Dothideomycetes</taxon>
        <taxon>Pleosporomycetidae</taxon>
        <taxon>Pleosporales</taxon>
        <taxon>Lophiostomataceae</taxon>
        <taxon>Lophiostoma</taxon>
    </lineage>
</organism>
<feature type="region of interest" description="Disordered" evidence="4">
    <location>
        <begin position="413"/>
        <end position="432"/>
    </location>
</feature>
<dbReference type="PROSITE" id="PS00036">
    <property type="entry name" value="BZIP_BASIC"/>
    <property type="match status" value="1"/>
</dbReference>
<feature type="region of interest" description="Disordered" evidence="4">
    <location>
        <begin position="538"/>
        <end position="562"/>
    </location>
</feature>
<comment type="subcellular location">
    <subcellularLocation>
        <location evidence="1">Nucleus</location>
    </subcellularLocation>
</comment>
<dbReference type="CDD" id="cd14688">
    <property type="entry name" value="bZIP_YAP"/>
    <property type="match status" value="1"/>
</dbReference>
<dbReference type="PANTHER" id="PTHR40621">
    <property type="entry name" value="TRANSCRIPTION FACTOR KAPC-RELATED"/>
    <property type="match status" value="1"/>
</dbReference>
<evidence type="ECO:0000256" key="2">
    <source>
        <dbReference type="ARBA" id="ARBA00023242"/>
    </source>
</evidence>
<dbReference type="AlphaFoldDB" id="A0A6A6SWN5"/>
<dbReference type="Pfam" id="PF10297">
    <property type="entry name" value="Hap4_Hap_bind"/>
    <property type="match status" value="1"/>
</dbReference>
<feature type="region of interest" description="Disordered" evidence="4">
    <location>
        <begin position="204"/>
        <end position="226"/>
    </location>
</feature>
<dbReference type="InterPro" id="IPR004827">
    <property type="entry name" value="bZIP"/>
</dbReference>
<feature type="domain" description="BZIP" evidence="5">
    <location>
        <begin position="103"/>
        <end position="118"/>
    </location>
</feature>
<dbReference type="GO" id="GO:0001228">
    <property type="term" value="F:DNA-binding transcription activator activity, RNA polymerase II-specific"/>
    <property type="evidence" value="ECO:0007669"/>
    <property type="project" value="TreeGrafter"/>
</dbReference>
<reference evidence="6" key="1">
    <citation type="journal article" date="2020" name="Stud. Mycol.">
        <title>101 Dothideomycetes genomes: a test case for predicting lifestyles and emergence of pathogens.</title>
        <authorList>
            <person name="Haridas S."/>
            <person name="Albert R."/>
            <person name="Binder M."/>
            <person name="Bloem J."/>
            <person name="Labutti K."/>
            <person name="Salamov A."/>
            <person name="Andreopoulos B."/>
            <person name="Baker S."/>
            <person name="Barry K."/>
            <person name="Bills G."/>
            <person name="Bluhm B."/>
            <person name="Cannon C."/>
            <person name="Castanera R."/>
            <person name="Culley D."/>
            <person name="Daum C."/>
            <person name="Ezra D."/>
            <person name="Gonzalez J."/>
            <person name="Henrissat B."/>
            <person name="Kuo A."/>
            <person name="Liang C."/>
            <person name="Lipzen A."/>
            <person name="Lutzoni F."/>
            <person name="Magnuson J."/>
            <person name="Mondo S."/>
            <person name="Nolan M."/>
            <person name="Ohm R."/>
            <person name="Pangilinan J."/>
            <person name="Park H.-J."/>
            <person name="Ramirez L."/>
            <person name="Alfaro M."/>
            <person name="Sun H."/>
            <person name="Tritt A."/>
            <person name="Yoshinaga Y."/>
            <person name="Zwiers L.-H."/>
            <person name="Turgeon B."/>
            <person name="Goodwin S."/>
            <person name="Spatafora J."/>
            <person name="Crous P."/>
            <person name="Grigoriev I."/>
        </authorList>
    </citation>
    <scope>NUCLEOTIDE SEQUENCE</scope>
    <source>
        <strain evidence="6">CBS 122681</strain>
    </source>
</reference>
<evidence type="ECO:0000256" key="1">
    <source>
        <dbReference type="ARBA" id="ARBA00004123"/>
    </source>
</evidence>
<feature type="compositionally biased region" description="Low complexity" evidence="4">
    <location>
        <begin position="413"/>
        <end position="431"/>
    </location>
</feature>
<dbReference type="Gene3D" id="1.20.5.170">
    <property type="match status" value="1"/>
</dbReference>
<proteinExistence type="predicted"/>
<feature type="compositionally biased region" description="Low complexity" evidence="4">
    <location>
        <begin position="543"/>
        <end position="562"/>
    </location>
</feature>
<keyword evidence="7" id="KW-1185">Reference proteome</keyword>
<evidence type="ECO:0000313" key="7">
    <source>
        <dbReference type="Proteomes" id="UP000799324"/>
    </source>
</evidence>
<feature type="region of interest" description="Disordered" evidence="4">
    <location>
        <begin position="64"/>
        <end position="114"/>
    </location>
</feature>
<feature type="compositionally biased region" description="Basic and acidic residues" evidence="4">
    <location>
        <begin position="95"/>
        <end position="113"/>
    </location>
</feature>
<name>A0A6A6SWN5_9PLEO</name>
<dbReference type="SUPFAM" id="SSF57959">
    <property type="entry name" value="Leucine zipper domain"/>
    <property type="match status" value="1"/>
</dbReference>
<dbReference type="InterPro" id="IPR018287">
    <property type="entry name" value="Hap4_TF_heteromerisation"/>
</dbReference>
<gene>
    <name evidence="6" type="ORF">K491DRAFT_695926</name>
</gene>
<dbReference type="PANTHER" id="PTHR40621:SF7">
    <property type="entry name" value="BZIP DOMAIN-CONTAINING PROTEIN"/>
    <property type="match status" value="1"/>
</dbReference>
<keyword evidence="3" id="KW-0175">Coiled coil</keyword>
<feature type="compositionally biased region" description="Polar residues" evidence="4">
    <location>
        <begin position="215"/>
        <end position="226"/>
    </location>
</feature>
<keyword evidence="2" id="KW-0539">Nucleus</keyword>
<evidence type="ECO:0000259" key="5">
    <source>
        <dbReference type="PROSITE" id="PS00036"/>
    </source>
</evidence>
<feature type="region of interest" description="Disordered" evidence="4">
    <location>
        <begin position="1"/>
        <end position="51"/>
    </location>
</feature>
<sequence>MSIASLPSPLSHANSNATPLHTPSPTSETHRNSFSRPSSSRAINPAPVTTRVPLKVAIATASSPGFDYVDASPGGGGPNSTTYVIPPRPKPGRKPATDEPASKRKAQNRESQRAFRARKAAKLTEMQSQVESAEQRHRQELNEKIVEVSERDVRLKNLETALAQLKESEKRTAQERDYWKERALRFEEAAKQYGSRRNSLAGWEEKPPMYFHPAQPSSRQDSPTRVSMTAFTPTPITPQAYETSKPFEGCGNCKPGGPCACLEAVVQEYQFMAPVPLIQAPIRSGVSPTKGIQVSSLPTDPAAIFAEREIDFTAQFSNKRNKLDTRPSIAFLTQAAEVRDDTDPNCGFCTDDVNCVCKYNSDRLNTDDIPPLVNEKLEYTGGATKGPGTCADCMRDPKQRAWCQRVAQLKTSSSTNYPSSSPMSRNSSITSGIDPMEPRTDYAPIQGTDLQSRLAIGCSDAYKLLDGRVPTDQDSMDWSTLNPISASARTDTLPSLSSRTYSALELDTAGVIATLQQSMGPLTPRKEDGAYKNLIRLAQENQGSSGSGSPSIITPPSNQGWR</sequence>
<dbReference type="Proteomes" id="UP000799324">
    <property type="component" value="Unassembled WGS sequence"/>
</dbReference>
<evidence type="ECO:0000313" key="6">
    <source>
        <dbReference type="EMBL" id="KAF2652022.1"/>
    </source>
</evidence>
<feature type="compositionally biased region" description="Polar residues" evidence="4">
    <location>
        <begin position="11"/>
        <end position="42"/>
    </location>
</feature>
<dbReference type="GO" id="GO:0090575">
    <property type="term" value="C:RNA polymerase II transcription regulator complex"/>
    <property type="evidence" value="ECO:0007669"/>
    <property type="project" value="TreeGrafter"/>
</dbReference>
<dbReference type="InterPro" id="IPR050936">
    <property type="entry name" value="AP-1-like"/>
</dbReference>
<evidence type="ECO:0000256" key="4">
    <source>
        <dbReference type="SAM" id="MobiDB-lite"/>
    </source>
</evidence>
<dbReference type="OrthoDB" id="5374328at2759"/>
<dbReference type="EMBL" id="MU004411">
    <property type="protein sequence ID" value="KAF2652022.1"/>
    <property type="molecule type" value="Genomic_DNA"/>
</dbReference>
<feature type="coiled-coil region" evidence="3">
    <location>
        <begin position="116"/>
        <end position="175"/>
    </location>
</feature>
<accession>A0A6A6SWN5</accession>